<dbReference type="Proteomes" id="UP001215280">
    <property type="component" value="Unassembled WGS sequence"/>
</dbReference>
<organism evidence="1 2">
    <name type="scientific">Mycena maculata</name>
    <dbReference type="NCBI Taxonomy" id="230809"/>
    <lineage>
        <taxon>Eukaryota</taxon>
        <taxon>Fungi</taxon>
        <taxon>Dikarya</taxon>
        <taxon>Basidiomycota</taxon>
        <taxon>Agaricomycotina</taxon>
        <taxon>Agaricomycetes</taxon>
        <taxon>Agaricomycetidae</taxon>
        <taxon>Agaricales</taxon>
        <taxon>Marasmiineae</taxon>
        <taxon>Mycenaceae</taxon>
        <taxon>Mycena</taxon>
    </lineage>
</organism>
<accession>A0AAD7K917</accession>
<dbReference type="EMBL" id="JARJLG010000005">
    <property type="protein sequence ID" value="KAJ7780755.1"/>
    <property type="molecule type" value="Genomic_DNA"/>
</dbReference>
<reference evidence="1" key="1">
    <citation type="submission" date="2023-03" db="EMBL/GenBank/DDBJ databases">
        <title>Massive genome expansion in bonnet fungi (Mycena s.s.) driven by repeated elements and novel gene families across ecological guilds.</title>
        <authorList>
            <consortium name="Lawrence Berkeley National Laboratory"/>
            <person name="Harder C.B."/>
            <person name="Miyauchi S."/>
            <person name="Viragh M."/>
            <person name="Kuo A."/>
            <person name="Thoen E."/>
            <person name="Andreopoulos B."/>
            <person name="Lu D."/>
            <person name="Skrede I."/>
            <person name="Drula E."/>
            <person name="Henrissat B."/>
            <person name="Morin E."/>
            <person name="Kohler A."/>
            <person name="Barry K."/>
            <person name="LaButti K."/>
            <person name="Morin E."/>
            <person name="Salamov A."/>
            <person name="Lipzen A."/>
            <person name="Mereny Z."/>
            <person name="Hegedus B."/>
            <person name="Baldrian P."/>
            <person name="Stursova M."/>
            <person name="Weitz H."/>
            <person name="Taylor A."/>
            <person name="Grigoriev I.V."/>
            <person name="Nagy L.G."/>
            <person name="Martin F."/>
            <person name="Kauserud H."/>
        </authorList>
    </citation>
    <scope>NUCLEOTIDE SEQUENCE</scope>
    <source>
        <strain evidence="1">CBHHK188m</strain>
    </source>
</reference>
<proteinExistence type="predicted"/>
<keyword evidence="2" id="KW-1185">Reference proteome</keyword>
<protein>
    <submittedName>
        <fullName evidence="1">Uncharacterized protein</fullName>
    </submittedName>
</protein>
<comment type="caution">
    <text evidence="1">The sequence shown here is derived from an EMBL/GenBank/DDBJ whole genome shotgun (WGS) entry which is preliminary data.</text>
</comment>
<dbReference type="AlphaFoldDB" id="A0AAD7K917"/>
<gene>
    <name evidence="1" type="ORF">DFH07DRAFT_765252</name>
</gene>
<sequence>MNPEACAEATEGTLFLCLLTSIRPFLPTPADLELGTAWRPPGGMAGYLEQMFRPAVLFLQETVDPEFRLTPDDLDSVALVASRVPTMARLDQHKASELVIPSETANMFRILRVIVRELGFKGDTDGCLLRPSCIFVPHPHTCSMALRYGLLKDISRGPAIQLSERAQFDTIFLDFDTEEELSLYLRRPDIQNYCRIVIGPLRDIIMLVWDCFRNEALLPHDAPWGSVAEAIHPKDSAVSLKRVPTLSLASLIYMRRLIKHFSFHGDNLPIVAEENKQILDTCPFTRATRLWQ</sequence>
<evidence type="ECO:0000313" key="1">
    <source>
        <dbReference type="EMBL" id="KAJ7780755.1"/>
    </source>
</evidence>
<name>A0AAD7K917_9AGAR</name>
<evidence type="ECO:0000313" key="2">
    <source>
        <dbReference type="Proteomes" id="UP001215280"/>
    </source>
</evidence>